<dbReference type="EMBL" id="FNOU01000024">
    <property type="protein sequence ID" value="SDY28939.1"/>
    <property type="molecule type" value="Genomic_DNA"/>
</dbReference>
<evidence type="ECO:0000313" key="4">
    <source>
        <dbReference type="Proteomes" id="UP000199652"/>
    </source>
</evidence>
<protein>
    <submittedName>
        <fullName evidence="3">Putative phage tail component, N-terminal domain-containing protein</fullName>
    </submittedName>
</protein>
<dbReference type="STRING" id="1528.SAMN04488579_1248"/>
<dbReference type="InterPro" id="IPR054738">
    <property type="entry name" value="Siphovirus-type_tail_C"/>
</dbReference>
<dbReference type="Pfam" id="PF05709">
    <property type="entry name" value="Sipho_tail"/>
    <property type="match status" value="1"/>
</dbReference>
<dbReference type="InterPro" id="IPR008841">
    <property type="entry name" value="Siphovirus-type_tail_N"/>
</dbReference>
<evidence type="ECO:0000259" key="2">
    <source>
        <dbReference type="Pfam" id="PF22768"/>
    </source>
</evidence>
<accession>A0A1H3INT4</accession>
<dbReference type="AlphaFoldDB" id="A0A1H3INT4"/>
<sequence>MYDVNNASDEAISLDGTYIEDVVEGYRTLSVSGRESLAYTITDEDRPVGTDGMEYYGKRQQSRTITVRFELSAASASEFMSRYRKLKDFCKGDGRKLRFADEPNAHYTGTLSSVDAPEPGSLRVVAEIAFYCADPYLESDITTSVTAAVVDGKLTAHVVNDGSGEVYPTYRITHGAENGYLGIVHPGGAFEMGNRDEVDQEAYKRSETLATINSFESLPDDHGTNYMHSYLGHVMGGTLTYNTTPGRYSKGLYINTFGTQTAKKWCGGMRTLTLPADSEGVAGAKNFYCYLNHWFETGLMGQTAEQSIAFLTADNKVICGYSLYKADMSGNMATLEFWANGKVLRSINFEPAAWDSANPFNNGRGHNDIRKEGDKVTFYWWGGYPSFTVPEIKDMECHKIQVAFTQYAGRPANMYVTRNYLRALTYQKSNVEKWKDVPNRYTAGSEVVVNTATDAITVNGLPRNDELVTGSVFAPLPPGETDVEFYPSSWCTTNPTVAVEFKKRWL</sequence>
<dbReference type="NCBIfam" id="TIGR01633">
    <property type="entry name" value="phi3626_gp14_N"/>
    <property type="match status" value="1"/>
</dbReference>
<evidence type="ECO:0000259" key="1">
    <source>
        <dbReference type="Pfam" id="PF05709"/>
    </source>
</evidence>
<dbReference type="Pfam" id="PF22768">
    <property type="entry name" value="SPP1_Dit"/>
    <property type="match status" value="1"/>
</dbReference>
<organism evidence="3 4">
    <name type="scientific">Eubacterium barkeri</name>
    <name type="common">Clostridium barkeri</name>
    <dbReference type="NCBI Taxonomy" id="1528"/>
    <lineage>
        <taxon>Bacteria</taxon>
        <taxon>Bacillati</taxon>
        <taxon>Bacillota</taxon>
        <taxon>Clostridia</taxon>
        <taxon>Eubacteriales</taxon>
        <taxon>Eubacteriaceae</taxon>
        <taxon>Eubacterium</taxon>
    </lineage>
</organism>
<name>A0A1H3INT4_EUBBA</name>
<dbReference type="InterPro" id="IPR006520">
    <property type="entry name" value="Dit_BPSPP_N"/>
</dbReference>
<gene>
    <name evidence="3" type="ORF">SAMN04488579_1248</name>
</gene>
<keyword evidence="4" id="KW-1185">Reference proteome</keyword>
<evidence type="ECO:0000313" key="3">
    <source>
        <dbReference type="EMBL" id="SDY28939.1"/>
    </source>
</evidence>
<dbReference type="Gene3D" id="2.40.30.200">
    <property type="match status" value="1"/>
</dbReference>
<feature type="domain" description="Siphovirus-type tail component C-terminal" evidence="2">
    <location>
        <begin position="437"/>
        <end position="505"/>
    </location>
</feature>
<dbReference type="RefSeq" id="WP_090246678.1">
    <property type="nucleotide sequence ID" value="NZ_FNOU01000024.1"/>
</dbReference>
<proteinExistence type="predicted"/>
<dbReference type="Proteomes" id="UP000199652">
    <property type="component" value="Unassembled WGS sequence"/>
</dbReference>
<reference evidence="4" key="1">
    <citation type="submission" date="2016-10" db="EMBL/GenBank/DDBJ databases">
        <authorList>
            <person name="Varghese N."/>
            <person name="Submissions S."/>
        </authorList>
    </citation>
    <scope>NUCLEOTIDE SEQUENCE [LARGE SCALE GENOMIC DNA]</scope>
    <source>
        <strain evidence="4">VPI 5359</strain>
    </source>
</reference>
<dbReference type="OrthoDB" id="3078561at2"/>
<feature type="domain" description="Siphovirus-type tail component RIFT-related" evidence="1">
    <location>
        <begin position="47"/>
        <end position="132"/>
    </location>
</feature>